<sequence>MLSYRPPFEVTTSFNFGSTCAIGEKTLCTSEYRSCKARPRLICRANNEISPAGTTVNCTLIGADSLCGDSSCRALMVRRTSGFQQRSSESGFAVLAAEMEISCCS</sequence>
<name>M5G1I0_DACPD</name>
<dbReference type="GeneID" id="63687637"/>
<dbReference type="EMBL" id="JH795862">
    <property type="protein sequence ID" value="EJU02065.1"/>
    <property type="molecule type" value="Genomic_DNA"/>
</dbReference>
<proteinExistence type="predicted"/>
<protein>
    <submittedName>
        <fullName evidence="1">Uncharacterized protein</fullName>
    </submittedName>
</protein>
<organism evidence="1 2">
    <name type="scientific">Dacryopinax primogenitus (strain DJM 731)</name>
    <name type="common">Brown rot fungus</name>
    <dbReference type="NCBI Taxonomy" id="1858805"/>
    <lineage>
        <taxon>Eukaryota</taxon>
        <taxon>Fungi</taxon>
        <taxon>Dikarya</taxon>
        <taxon>Basidiomycota</taxon>
        <taxon>Agaricomycotina</taxon>
        <taxon>Dacrymycetes</taxon>
        <taxon>Dacrymycetales</taxon>
        <taxon>Dacrymycetaceae</taxon>
        <taxon>Dacryopinax</taxon>
    </lineage>
</organism>
<dbReference type="Proteomes" id="UP000030653">
    <property type="component" value="Unassembled WGS sequence"/>
</dbReference>
<gene>
    <name evidence="1" type="ORF">DACRYDRAFT_21855</name>
</gene>
<reference evidence="1 2" key="1">
    <citation type="journal article" date="2012" name="Science">
        <title>The Paleozoic origin of enzymatic lignin decomposition reconstructed from 31 fungal genomes.</title>
        <authorList>
            <person name="Floudas D."/>
            <person name="Binder M."/>
            <person name="Riley R."/>
            <person name="Barry K."/>
            <person name="Blanchette R.A."/>
            <person name="Henrissat B."/>
            <person name="Martinez A.T."/>
            <person name="Otillar R."/>
            <person name="Spatafora J.W."/>
            <person name="Yadav J.S."/>
            <person name="Aerts A."/>
            <person name="Benoit I."/>
            <person name="Boyd A."/>
            <person name="Carlson A."/>
            <person name="Copeland A."/>
            <person name="Coutinho P.M."/>
            <person name="de Vries R.P."/>
            <person name="Ferreira P."/>
            <person name="Findley K."/>
            <person name="Foster B."/>
            <person name="Gaskell J."/>
            <person name="Glotzer D."/>
            <person name="Gorecki P."/>
            <person name="Heitman J."/>
            <person name="Hesse C."/>
            <person name="Hori C."/>
            <person name="Igarashi K."/>
            <person name="Jurgens J.A."/>
            <person name="Kallen N."/>
            <person name="Kersten P."/>
            <person name="Kohler A."/>
            <person name="Kuees U."/>
            <person name="Kumar T.K.A."/>
            <person name="Kuo A."/>
            <person name="LaButti K."/>
            <person name="Larrondo L.F."/>
            <person name="Lindquist E."/>
            <person name="Ling A."/>
            <person name="Lombard V."/>
            <person name="Lucas S."/>
            <person name="Lundell T."/>
            <person name="Martin R."/>
            <person name="McLaughlin D.J."/>
            <person name="Morgenstern I."/>
            <person name="Morin E."/>
            <person name="Murat C."/>
            <person name="Nagy L.G."/>
            <person name="Nolan M."/>
            <person name="Ohm R.A."/>
            <person name="Patyshakuliyeva A."/>
            <person name="Rokas A."/>
            <person name="Ruiz-Duenas F.J."/>
            <person name="Sabat G."/>
            <person name="Salamov A."/>
            <person name="Samejima M."/>
            <person name="Schmutz J."/>
            <person name="Slot J.C."/>
            <person name="St John F."/>
            <person name="Stenlid J."/>
            <person name="Sun H."/>
            <person name="Sun S."/>
            <person name="Syed K."/>
            <person name="Tsang A."/>
            <person name="Wiebenga A."/>
            <person name="Young D."/>
            <person name="Pisabarro A."/>
            <person name="Eastwood D.C."/>
            <person name="Martin F."/>
            <person name="Cullen D."/>
            <person name="Grigoriev I.V."/>
            <person name="Hibbett D.S."/>
        </authorList>
    </citation>
    <scope>NUCLEOTIDE SEQUENCE [LARGE SCALE GENOMIC DNA]</scope>
    <source>
        <strain evidence="1 2">DJM-731 SS1</strain>
    </source>
</reference>
<keyword evidence="2" id="KW-1185">Reference proteome</keyword>
<dbReference type="HOGENOM" id="CLU_155356_0_0_1"/>
<dbReference type="AlphaFoldDB" id="M5G1I0"/>
<evidence type="ECO:0000313" key="1">
    <source>
        <dbReference type="EMBL" id="EJU02065.1"/>
    </source>
</evidence>
<accession>M5G1I0</accession>
<dbReference type="RefSeq" id="XP_040628962.1">
    <property type="nucleotide sequence ID" value="XM_040772575.1"/>
</dbReference>
<evidence type="ECO:0000313" key="2">
    <source>
        <dbReference type="Proteomes" id="UP000030653"/>
    </source>
</evidence>